<accession>A0AA35SLX2</accession>
<dbReference type="SUPFAM" id="SSF48726">
    <property type="entry name" value="Immunoglobulin"/>
    <property type="match status" value="1"/>
</dbReference>
<evidence type="ECO:0000256" key="2">
    <source>
        <dbReference type="SAM" id="Phobius"/>
    </source>
</evidence>
<evidence type="ECO:0000313" key="5">
    <source>
        <dbReference type="Proteomes" id="UP001174909"/>
    </source>
</evidence>
<feature type="compositionally biased region" description="Basic residues" evidence="1">
    <location>
        <begin position="416"/>
        <end position="426"/>
    </location>
</feature>
<proteinExistence type="predicted"/>
<keyword evidence="2" id="KW-1133">Transmembrane helix</keyword>
<evidence type="ECO:0000256" key="3">
    <source>
        <dbReference type="SAM" id="SignalP"/>
    </source>
</evidence>
<keyword evidence="3" id="KW-0732">Signal</keyword>
<feature type="chain" id="PRO_5041268950" description="Ig-like domain-containing protein" evidence="3">
    <location>
        <begin position="23"/>
        <end position="491"/>
    </location>
</feature>
<feature type="signal peptide" evidence="3">
    <location>
        <begin position="1"/>
        <end position="22"/>
    </location>
</feature>
<evidence type="ECO:0000256" key="1">
    <source>
        <dbReference type="SAM" id="MobiDB-lite"/>
    </source>
</evidence>
<keyword evidence="5" id="KW-1185">Reference proteome</keyword>
<feature type="region of interest" description="Disordered" evidence="1">
    <location>
        <begin position="416"/>
        <end position="491"/>
    </location>
</feature>
<keyword evidence="2" id="KW-0472">Membrane</keyword>
<gene>
    <name evidence="4" type="ORF">GBAR_LOCUS18247</name>
</gene>
<organism evidence="4 5">
    <name type="scientific">Geodia barretti</name>
    <name type="common">Barrett's horny sponge</name>
    <dbReference type="NCBI Taxonomy" id="519541"/>
    <lineage>
        <taxon>Eukaryota</taxon>
        <taxon>Metazoa</taxon>
        <taxon>Porifera</taxon>
        <taxon>Demospongiae</taxon>
        <taxon>Heteroscleromorpha</taxon>
        <taxon>Tetractinellida</taxon>
        <taxon>Astrophorina</taxon>
        <taxon>Geodiidae</taxon>
        <taxon>Geodia</taxon>
    </lineage>
</organism>
<feature type="transmembrane region" description="Helical" evidence="2">
    <location>
        <begin position="378"/>
        <end position="406"/>
    </location>
</feature>
<dbReference type="EMBL" id="CASHTH010002590">
    <property type="protein sequence ID" value="CAI8032248.1"/>
    <property type="molecule type" value="Genomic_DNA"/>
</dbReference>
<keyword evidence="2" id="KW-0812">Transmembrane</keyword>
<dbReference type="AlphaFoldDB" id="A0AA35SLX2"/>
<sequence>MDRRRVLLLVFLTVSGTALLLGDEVSANATQNCYASSSATTSCLVNYESSLILHCPNTATNSSSHGEWWKQNPTTGRPQGVCYDRNCTLYKPLHNEDTAVYFCQMSDRKYYVNVTVLAPPSIVCDPEFCTCYESSKTCRQPLITRVWDEDIQLTTNFSGQGPLSVVWEHRGRVLNCSTESSDDIKCTITRRKTSTYEYETLTLPGPLETDWYNGTYIANVSNPYGYNLTKQYVEIICSTVEPPKSAGNQTTSLTKGETRHVTLTTRGSRQFYMWVCFTTDPSIDMWNITLNSSCVKCKEKSCDSHGIPNRPHWTVDRSETGCSGDSIIDLSVLVKDFSKRDTGRLMLTWSTDSSEQGPQQHQVLTVTSLRYKESLSGYVYAGIGVGGGCVVLGVSVVAVVIGRFWYKRKKTAAQRARRRAERRHAARNGGGRGEDEASDNDNDRQHLVGGGDRGYGAIPRHGHGINSDTAPSEIENEVVLQTDSEGTTRDV</sequence>
<comment type="caution">
    <text evidence="4">The sequence shown here is derived from an EMBL/GenBank/DDBJ whole genome shotgun (WGS) entry which is preliminary data.</text>
</comment>
<dbReference type="Proteomes" id="UP001174909">
    <property type="component" value="Unassembled WGS sequence"/>
</dbReference>
<reference evidence="4" key="1">
    <citation type="submission" date="2023-03" db="EMBL/GenBank/DDBJ databases">
        <authorList>
            <person name="Steffen K."/>
            <person name="Cardenas P."/>
        </authorList>
    </citation>
    <scope>NUCLEOTIDE SEQUENCE</scope>
</reference>
<evidence type="ECO:0008006" key="6">
    <source>
        <dbReference type="Google" id="ProtNLM"/>
    </source>
</evidence>
<protein>
    <recommendedName>
        <fullName evidence="6">Ig-like domain-containing protein</fullName>
    </recommendedName>
</protein>
<name>A0AA35SLX2_GEOBA</name>
<dbReference type="InterPro" id="IPR036179">
    <property type="entry name" value="Ig-like_dom_sf"/>
</dbReference>
<evidence type="ECO:0000313" key="4">
    <source>
        <dbReference type="EMBL" id="CAI8032248.1"/>
    </source>
</evidence>